<keyword evidence="7 15" id="KW-0548">Nucleotidyltransferase</keyword>
<evidence type="ECO:0000256" key="12">
    <source>
        <dbReference type="NCBIfam" id="TIGR00209"/>
    </source>
</evidence>
<comment type="similarity">
    <text evidence="3 15">Belongs to the galactose-1-phosphate uridylyltransferase type 1 family.</text>
</comment>
<dbReference type="SUPFAM" id="SSF54197">
    <property type="entry name" value="HIT-like"/>
    <property type="match status" value="2"/>
</dbReference>
<evidence type="ECO:0000256" key="2">
    <source>
        <dbReference type="ARBA" id="ARBA00004947"/>
    </source>
</evidence>
<protein>
    <recommendedName>
        <fullName evidence="5 12">Galactose-1-phosphate uridylyltransferase</fullName>
        <ecNumber evidence="4 12">2.7.7.12</ecNumber>
    </recommendedName>
</protein>
<feature type="domain" description="Galactose-1-phosphate uridyl transferase C-terminal" evidence="17">
    <location>
        <begin position="214"/>
        <end position="359"/>
    </location>
</feature>
<comment type="caution">
    <text evidence="18">The sequence shown here is derived from an EMBL/GenBank/DDBJ whole genome shotgun (WGS) entry which is preliminary data.</text>
</comment>
<dbReference type="GO" id="GO:0008270">
    <property type="term" value="F:zinc ion binding"/>
    <property type="evidence" value="ECO:0007669"/>
    <property type="project" value="InterPro"/>
</dbReference>
<dbReference type="UniPathway" id="UPA00214"/>
<keyword evidence="19" id="KW-1185">Reference proteome</keyword>
<reference evidence="18 19" key="1">
    <citation type="submission" date="2020-02" db="EMBL/GenBank/DDBJ databases">
        <authorList>
            <person name="Sun Q."/>
        </authorList>
    </citation>
    <scope>NUCLEOTIDE SEQUENCE [LARGE SCALE GENOMIC DNA]</scope>
    <source>
        <strain evidence="18 19">YIM 13062</strain>
    </source>
</reference>
<evidence type="ECO:0000256" key="5">
    <source>
        <dbReference type="ARBA" id="ARBA00016340"/>
    </source>
</evidence>
<dbReference type="EC" id="2.7.7.12" evidence="4 12"/>
<name>A0A846TMI3_9MICC</name>
<evidence type="ECO:0000256" key="11">
    <source>
        <dbReference type="ARBA" id="ARBA00023277"/>
    </source>
</evidence>
<keyword evidence="10 15" id="KW-0299">Galactose metabolism</keyword>
<comment type="pathway">
    <text evidence="2 15">Carbohydrate metabolism; galactose metabolism.</text>
</comment>
<organism evidence="18 19">
    <name type="scientific">Kocuria subflava</name>
    <dbReference type="NCBI Taxonomy" id="1736139"/>
    <lineage>
        <taxon>Bacteria</taxon>
        <taxon>Bacillati</taxon>
        <taxon>Actinomycetota</taxon>
        <taxon>Actinomycetes</taxon>
        <taxon>Micrococcales</taxon>
        <taxon>Micrococcaceae</taxon>
        <taxon>Kocuria</taxon>
    </lineage>
</organism>
<dbReference type="InterPro" id="IPR005850">
    <property type="entry name" value="GalP_Utransf_C"/>
</dbReference>
<accession>A0A846TMI3</accession>
<evidence type="ECO:0000256" key="6">
    <source>
        <dbReference type="ARBA" id="ARBA00022679"/>
    </source>
</evidence>
<feature type="domain" description="Galactose-1-phosphate uridyl transferase N-terminal" evidence="16">
    <location>
        <begin position="43"/>
        <end position="197"/>
    </location>
</feature>
<evidence type="ECO:0000256" key="4">
    <source>
        <dbReference type="ARBA" id="ARBA00012384"/>
    </source>
</evidence>
<dbReference type="PIRSF" id="PIRSF000808">
    <property type="entry name" value="GalT"/>
    <property type="match status" value="1"/>
</dbReference>
<dbReference type="Gene3D" id="3.30.428.10">
    <property type="entry name" value="HIT-like"/>
    <property type="match status" value="2"/>
</dbReference>
<feature type="binding site" evidence="14">
    <location>
        <position position="71"/>
    </location>
    <ligand>
        <name>Zn(2+)</name>
        <dbReference type="ChEBI" id="CHEBI:29105"/>
    </ligand>
</feature>
<comment type="catalytic activity">
    <reaction evidence="1 15">
        <text>alpha-D-galactose 1-phosphate + UDP-alpha-D-glucose = alpha-D-glucose 1-phosphate + UDP-alpha-D-galactose</text>
        <dbReference type="Rhea" id="RHEA:13989"/>
        <dbReference type="ChEBI" id="CHEBI:58336"/>
        <dbReference type="ChEBI" id="CHEBI:58601"/>
        <dbReference type="ChEBI" id="CHEBI:58885"/>
        <dbReference type="ChEBI" id="CHEBI:66914"/>
        <dbReference type="EC" id="2.7.7.12"/>
    </reaction>
</comment>
<dbReference type="Pfam" id="PF02744">
    <property type="entry name" value="GalP_UDP_tr_C"/>
    <property type="match status" value="1"/>
</dbReference>
<evidence type="ECO:0000256" key="3">
    <source>
        <dbReference type="ARBA" id="ARBA00010951"/>
    </source>
</evidence>
<evidence type="ECO:0000256" key="1">
    <source>
        <dbReference type="ARBA" id="ARBA00001107"/>
    </source>
</evidence>
<keyword evidence="6 15" id="KW-0808">Transferase</keyword>
<dbReference type="PANTHER" id="PTHR11943:SF1">
    <property type="entry name" value="GALACTOSE-1-PHOSPHATE URIDYLYLTRANSFERASE"/>
    <property type="match status" value="1"/>
</dbReference>
<feature type="binding site" evidence="14">
    <location>
        <position position="74"/>
    </location>
    <ligand>
        <name>Zn(2+)</name>
        <dbReference type="ChEBI" id="CHEBI:29105"/>
    </ligand>
</feature>
<comment type="cofactor">
    <cofactor evidence="14">
        <name>Zn(2+)</name>
        <dbReference type="ChEBI" id="CHEBI:29105"/>
    </cofactor>
    <text evidence="14">Binds 1 zinc ion per subunit.</text>
</comment>
<dbReference type="InterPro" id="IPR001937">
    <property type="entry name" value="GalP_UDPtransf1"/>
</dbReference>
<feature type="binding site" evidence="14">
    <location>
        <position position="186"/>
    </location>
    <ligand>
        <name>Zn(2+)</name>
        <dbReference type="ChEBI" id="CHEBI:29105"/>
    </ligand>
</feature>
<evidence type="ECO:0000256" key="10">
    <source>
        <dbReference type="ARBA" id="ARBA00023144"/>
    </source>
</evidence>
<sequence>MAHVTHRLFDGREIVFFSHDDAALPTHLEDPRPAAPRAGHGELRQDPLTGDWIALATHRQNRTHLPPADQCPLCPMQPGRETEIPADFDVVAFENRFPSLGPDLVELPGPSAEPEPGTTHPAGGRCEVLVYTPEHQGSLAALDPRRVQLVLRALAQRTRALSKLPGIKQVFPFENRGEQIGTTLHHPHGQIYAYPYVTPTALKTVQRAADHLDRTGRTLHQDLLDYERESGERMISSGEHISAYVPWAGRWPLEVHVVPHRHVPDLAALTDEELDELAAVVQDVLTRFDALYPTPTPYIAAWHQAPLVDGLREASRLHLQIVSPRRAENKLKFLAGSESAMGAFIGDVSPEETAARLRNAL</sequence>
<dbReference type="InterPro" id="IPR019779">
    <property type="entry name" value="GalP_UDPtransf1_His-AS"/>
</dbReference>
<dbReference type="GO" id="GO:0008108">
    <property type="term" value="F:UDP-glucose:hexose-1-phosphate uridylyltransferase activity"/>
    <property type="evidence" value="ECO:0007669"/>
    <property type="project" value="UniProtKB-UniRule"/>
</dbReference>
<evidence type="ECO:0000313" key="18">
    <source>
        <dbReference type="EMBL" id="NKE10418.1"/>
    </source>
</evidence>
<evidence type="ECO:0000256" key="14">
    <source>
        <dbReference type="PIRSR" id="PIRSR000808-3"/>
    </source>
</evidence>
<dbReference type="EMBL" id="JAAVUN010000024">
    <property type="protein sequence ID" value="NKE10418.1"/>
    <property type="molecule type" value="Genomic_DNA"/>
</dbReference>
<dbReference type="PANTHER" id="PTHR11943">
    <property type="entry name" value="GALACTOSE-1-PHOSPHATE URIDYLYLTRANSFERASE"/>
    <property type="match status" value="1"/>
</dbReference>
<dbReference type="NCBIfam" id="TIGR00209">
    <property type="entry name" value="galT_1"/>
    <property type="match status" value="1"/>
</dbReference>
<keyword evidence="11 15" id="KW-0119">Carbohydrate metabolism</keyword>
<dbReference type="AlphaFoldDB" id="A0A846TMI3"/>
<evidence type="ECO:0000256" key="15">
    <source>
        <dbReference type="RuleBase" id="RU000506"/>
    </source>
</evidence>
<feature type="binding site" evidence="14">
    <location>
        <position position="135"/>
    </location>
    <ligand>
        <name>Zn(2+)</name>
        <dbReference type="ChEBI" id="CHEBI:29105"/>
    </ligand>
</feature>
<dbReference type="GO" id="GO:0033499">
    <property type="term" value="P:galactose catabolic process via UDP-galactose, Leloir pathway"/>
    <property type="evidence" value="ECO:0007669"/>
    <property type="project" value="TreeGrafter"/>
</dbReference>
<dbReference type="Proteomes" id="UP000521379">
    <property type="component" value="Unassembled WGS sequence"/>
</dbReference>
<proteinExistence type="inferred from homology"/>
<dbReference type="PROSITE" id="PS00117">
    <property type="entry name" value="GAL_P_UDP_TRANSF_I"/>
    <property type="match status" value="1"/>
</dbReference>
<dbReference type="GO" id="GO:0005737">
    <property type="term" value="C:cytoplasm"/>
    <property type="evidence" value="ECO:0007669"/>
    <property type="project" value="TreeGrafter"/>
</dbReference>
<dbReference type="InterPro" id="IPR036265">
    <property type="entry name" value="HIT-like_sf"/>
</dbReference>
<evidence type="ECO:0000256" key="9">
    <source>
        <dbReference type="ARBA" id="ARBA00022833"/>
    </source>
</evidence>
<dbReference type="Pfam" id="PF01087">
    <property type="entry name" value="GalP_UDP_transf"/>
    <property type="match status" value="1"/>
</dbReference>
<evidence type="ECO:0000259" key="17">
    <source>
        <dbReference type="Pfam" id="PF02744"/>
    </source>
</evidence>
<evidence type="ECO:0000259" key="16">
    <source>
        <dbReference type="Pfam" id="PF01087"/>
    </source>
</evidence>
<dbReference type="InterPro" id="IPR005849">
    <property type="entry name" value="GalP_Utransf_N"/>
</dbReference>
<keyword evidence="9 14" id="KW-0862">Zinc</keyword>
<evidence type="ECO:0000256" key="7">
    <source>
        <dbReference type="ARBA" id="ARBA00022695"/>
    </source>
</evidence>
<evidence type="ECO:0000256" key="13">
    <source>
        <dbReference type="PIRSR" id="PIRSR000808-1"/>
    </source>
</evidence>
<evidence type="ECO:0000313" key="19">
    <source>
        <dbReference type="Proteomes" id="UP000521379"/>
    </source>
</evidence>
<feature type="active site" description="Tele-UMP-histidine intermediate" evidence="13">
    <location>
        <position position="188"/>
    </location>
</feature>
<evidence type="ECO:0000256" key="8">
    <source>
        <dbReference type="ARBA" id="ARBA00022723"/>
    </source>
</evidence>
<keyword evidence="8 14" id="KW-0479">Metal-binding</keyword>
<gene>
    <name evidence="18" type="primary">galT</name>
    <name evidence="18" type="ORF">GTW58_10855</name>
</gene>